<organism evidence="1 2">
    <name type="scientific">Spongiibacter thalassae</name>
    <dbReference type="NCBI Taxonomy" id="2721624"/>
    <lineage>
        <taxon>Bacteria</taxon>
        <taxon>Pseudomonadati</taxon>
        <taxon>Pseudomonadota</taxon>
        <taxon>Gammaproteobacteria</taxon>
        <taxon>Cellvibrionales</taxon>
        <taxon>Spongiibacteraceae</taxon>
        <taxon>Spongiibacter</taxon>
    </lineage>
</organism>
<evidence type="ECO:0000313" key="1">
    <source>
        <dbReference type="EMBL" id="NKI19112.1"/>
    </source>
</evidence>
<dbReference type="PANTHER" id="PTHR47623">
    <property type="entry name" value="OS09G0287300 PROTEIN"/>
    <property type="match status" value="1"/>
</dbReference>
<dbReference type="EMBL" id="JAAWWK010000006">
    <property type="protein sequence ID" value="NKI19112.1"/>
    <property type="molecule type" value="Genomic_DNA"/>
</dbReference>
<gene>
    <name evidence="1" type="ORF">HCU74_17015</name>
</gene>
<reference evidence="1 2" key="1">
    <citation type="submission" date="2020-04" db="EMBL/GenBank/DDBJ databases">
        <authorList>
            <person name="Yoon J."/>
        </authorList>
    </citation>
    <scope>NUCLEOTIDE SEQUENCE [LARGE SCALE GENOMIC DNA]</scope>
    <source>
        <strain evidence="1 2">KMU-166</strain>
    </source>
</reference>
<dbReference type="InterPro" id="IPR013078">
    <property type="entry name" value="His_Pase_superF_clade-1"/>
</dbReference>
<dbReference type="Proteomes" id="UP000765845">
    <property type="component" value="Unassembled WGS sequence"/>
</dbReference>
<dbReference type="InterPro" id="IPR029033">
    <property type="entry name" value="His_PPase_superfam"/>
</dbReference>
<keyword evidence="2" id="KW-1185">Reference proteome</keyword>
<accession>A0ABX1GIQ2</accession>
<dbReference type="RefSeq" id="WP_168451608.1">
    <property type="nucleotide sequence ID" value="NZ_JAAWWK010000006.1"/>
</dbReference>
<sequence>MKTLYLLRHAKSSWDDDQARDVDRPLNRRGKRDCGLVARELQRSKRAVQHVYCSTAKRTRATLKHIASECDCFDGADIHYDDRLYTFDMQELLNWLKDLDNSLAHVMIIGHSPALGELCNYLYEGQIDHFGTCTFAELEIKVEFWDQLRTDSAKLVDIIRPKQLR</sequence>
<proteinExistence type="predicted"/>
<dbReference type="PANTHER" id="PTHR47623:SF1">
    <property type="entry name" value="OS09G0287300 PROTEIN"/>
    <property type="match status" value="1"/>
</dbReference>
<evidence type="ECO:0000313" key="2">
    <source>
        <dbReference type="Proteomes" id="UP000765845"/>
    </source>
</evidence>
<protein>
    <recommendedName>
        <fullName evidence="3">Phosphohistidine phosphatase</fullName>
    </recommendedName>
</protein>
<comment type="caution">
    <text evidence="1">The sequence shown here is derived from an EMBL/GenBank/DDBJ whole genome shotgun (WGS) entry which is preliminary data.</text>
</comment>
<dbReference type="SUPFAM" id="SSF53254">
    <property type="entry name" value="Phosphoglycerate mutase-like"/>
    <property type="match status" value="1"/>
</dbReference>
<dbReference type="Gene3D" id="3.40.50.1240">
    <property type="entry name" value="Phosphoglycerate mutase-like"/>
    <property type="match status" value="1"/>
</dbReference>
<dbReference type="Pfam" id="PF00300">
    <property type="entry name" value="His_Phos_1"/>
    <property type="match status" value="1"/>
</dbReference>
<dbReference type="CDD" id="cd07067">
    <property type="entry name" value="HP_PGM_like"/>
    <property type="match status" value="1"/>
</dbReference>
<evidence type="ECO:0008006" key="3">
    <source>
        <dbReference type="Google" id="ProtNLM"/>
    </source>
</evidence>
<name>A0ABX1GIQ2_9GAMM</name>
<dbReference type="SMART" id="SM00855">
    <property type="entry name" value="PGAM"/>
    <property type="match status" value="1"/>
</dbReference>